<dbReference type="GO" id="GO:0032259">
    <property type="term" value="P:methylation"/>
    <property type="evidence" value="ECO:0007669"/>
    <property type="project" value="UniProtKB-KW"/>
</dbReference>
<evidence type="ECO:0000313" key="1">
    <source>
        <dbReference type="EMBL" id="CAK9110453.1"/>
    </source>
</evidence>
<proteinExistence type="predicted"/>
<keyword evidence="1" id="KW-0808">Transferase</keyword>
<dbReference type="Proteomes" id="UP001642464">
    <property type="component" value="Unassembled WGS sequence"/>
</dbReference>
<sequence>MELVFGAEVVVAMHPDEATDAIVDAALTAQRPFAVVPCCVFPRLFHHRRLHNGGGVVGYTGLLRFLREKDPRIRAARLPFAGRNVVLYMTKGDFAAQKQAKCIQMLCNLRTMGLRAELAPRSFDSLERAEARRLQLTFAPSTGKKFRLVLHQDASVGIAGVLYDCALLLARRLVEEPQLLSGKVVEIGCGTGCAGLVAAALGAEVLLTDRSERALQVAKQSAKESGLGVSCQRWDWADPVPFECRGASTVIATDVVYSEDVSALLKALEGLAAPGCVVLLVAKIRSPASLAGLRSLLLGASHVFKECAPISLQPAAQATLQQATKDFPLPDADKGVYFYKLVR</sequence>
<dbReference type="SUPFAM" id="SSF53335">
    <property type="entry name" value="S-adenosyl-L-methionine-dependent methyltransferases"/>
    <property type="match status" value="1"/>
</dbReference>
<dbReference type="PANTHER" id="PTHR36971:SF3">
    <property type="entry name" value="C3H1-TYPE DOMAIN-CONTAINING PROTEIN"/>
    <property type="match status" value="1"/>
</dbReference>
<dbReference type="GO" id="GO:0008168">
    <property type="term" value="F:methyltransferase activity"/>
    <property type="evidence" value="ECO:0007669"/>
    <property type="project" value="UniProtKB-KW"/>
</dbReference>
<dbReference type="CDD" id="cd02440">
    <property type="entry name" value="AdoMet_MTases"/>
    <property type="match status" value="1"/>
</dbReference>
<dbReference type="InterPro" id="IPR019410">
    <property type="entry name" value="Methyltransf_16"/>
</dbReference>
<comment type="caution">
    <text evidence="1">The sequence shown here is derived from an EMBL/GenBank/DDBJ whole genome shotgun (WGS) entry which is preliminary data.</text>
</comment>
<evidence type="ECO:0000313" key="2">
    <source>
        <dbReference type="Proteomes" id="UP001642464"/>
    </source>
</evidence>
<accession>A0ABP0SDK5</accession>
<gene>
    <name evidence="1" type="ORF">SCF082_LOCUS51299</name>
</gene>
<keyword evidence="2" id="KW-1185">Reference proteome</keyword>
<organism evidence="1 2">
    <name type="scientific">Durusdinium trenchii</name>
    <dbReference type="NCBI Taxonomy" id="1381693"/>
    <lineage>
        <taxon>Eukaryota</taxon>
        <taxon>Sar</taxon>
        <taxon>Alveolata</taxon>
        <taxon>Dinophyceae</taxon>
        <taxon>Suessiales</taxon>
        <taxon>Symbiodiniaceae</taxon>
        <taxon>Durusdinium</taxon>
    </lineage>
</organism>
<reference evidence="1 2" key="1">
    <citation type="submission" date="2024-02" db="EMBL/GenBank/DDBJ databases">
        <authorList>
            <person name="Chen Y."/>
            <person name="Shah S."/>
            <person name="Dougan E. K."/>
            <person name="Thang M."/>
            <person name="Chan C."/>
        </authorList>
    </citation>
    <scope>NUCLEOTIDE SEQUENCE [LARGE SCALE GENOMIC DNA]</scope>
</reference>
<dbReference type="InterPro" id="IPR029063">
    <property type="entry name" value="SAM-dependent_MTases_sf"/>
</dbReference>
<dbReference type="Pfam" id="PF10294">
    <property type="entry name" value="Methyltransf_16"/>
    <property type="match status" value="1"/>
</dbReference>
<dbReference type="Gene3D" id="3.40.50.150">
    <property type="entry name" value="Vaccinia Virus protein VP39"/>
    <property type="match status" value="1"/>
</dbReference>
<dbReference type="EMBL" id="CAXAMM010043528">
    <property type="protein sequence ID" value="CAK9110453.1"/>
    <property type="molecule type" value="Genomic_DNA"/>
</dbReference>
<dbReference type="PANTHER" id="PTHR36971">
    <property type="entry name" value="UNNAMED PRODUCT"/>
    <property type="match status" value="1"/>
</dbReference>
<name>A0ABP0SDK5_9DINO</name>
<protein>
    <submittedName>
        <fullName evidence="1">Protein-lysine methyltransferase C42C1.13</fullName>
    </submittedName>
</protein>
<keyword evidence="1" id="KW-0489">Methyltransferase</keyword>